<sequence>MSPLPEKPAGPRDPQLRYLFGGLGLLVAVAGGVWLSAKLGDTFAGTDSDIGTNPLAWLLRLVTGQATWPGTAATVSAAVLAVLATGLAVLATRLFRRVRGRSGTTIDAQSRHLATPADARDLGRKATAKKAARLRPGGIDNRPGQAGIYLGDLVGTVQDVHASFEDTMVLIAGPRKGKSTIWVIPMAVEAPGPVVLTSNKRDVHDATRDVRARTGHVWAFDPNDKLGLRQDFWFDLPGEITSIDVAREVASHFAMGDRAADARTDAYFDKEGETLLARLLLATARGQATLSDTFRWVQNPYDRTPVDLLTRSGDLLSAEALEAQAELPDKQREGVYGTARSFLSCLENPDILRWVTPPKHTLPRFIASDFVASTDTLHSLSEEGEGSAGPLVAALTTAVFNAGRRRASRSPSGRLDPPCLSILDEAANVVRLRRLPALYSHFGSQGLPTVTVLQSWSQGVGVWGEAGMKALWGAATVRIYGGGGADPAWLHDLSQMVGTYDRPKTSLSTGRGGTNVNHDATDRPIYPVSDLASLPAGRAVAFISQHRPMLLRTRPWMTGPYANDIRDSLARWDPQPSL</sequence>
<dbReference type="CDD" id="cd01127">
    <property type="entry name" value="TrwB_TraG_TraD_VirD4"/>
    <property type="match status" value="1"/>
</dbReference>
<evidence type="ECO:0000256" key="2">
    <source>
        <dbReference type="ARBA" id="ARBA00022475"/>
    </source>
</evidence>
<comment type="subcellular location">
    <subcellularLocation>
        <location evidence="1">Cell membrane</location>
        <topology evidence="1">Multi-pass membrane protein</topology>
    </subcellularLocation>
</comment>
<reference evidence="6 7" key="1">
    <citation type="submission" date="2016-10" db="EMBL/GenBank/DDBJ databases">
        <authorList>
            <person name="de Groot N.N."/>
        </authorList>
    </citation>
    <scope>NUCLEOTIDE SEQUENCE [LARGE SCALE GENOMIC DNA]</scope>
    <source>
        <strain evidence="6 7">CGMCC 4.5506</strain>
    </source>
</reference>
<evidence type="ECO:0000256" key="1">
    <source>
        <dbReference type="ARBA" id="ARBA00004651"/>
    </source>
</evidence>
<dbReference type="STRING" id="530584.SAMN05421630_115111"/>
<accession>A0A222W188</accession>
<dbReference type="EMBL" id="FMZE01000015">
    <property type="protein sequence ID" value="SDD97365.1"/>
    <property type="molecule type" value="Genomic_DNA"/>
</dbReference>
<keyword evidence="3" id="KW-0812">Transmembrane</keyword>
<dbReference type="KEGG" id="pmad:BAY61_32215"/>
<organism evidence="6 7">
    <name type="scientific">Prauserella marina</name>
    <dbReference type="NCBI Taxonomy" id="530584"/>
    <lineage>
        <taxon>Bacteria</taxon>
        <taxon>Bacillati</taxon>
        <taxon>Actinomycetota</taxon>
        <taxon>Actinomycetes</taxon>
        <taxon>Pseudonocardiales</taxon>
        <taxon>Pseudonocardiaceae</taxon>
        <taxon>Prauserella</taxon>
    </lineage>
</organism>
<dbReference type="PANTHER" id="PTHR37937">
    <property type="entry name" value="CONJUGATIVE TRANSFER: DNA TRANSPORT"/>
    <property type="match status" value="1"/>
</dbReference>
<name>A0A222W188_9PSEU</name>
<dbReference type="AlphaFoldDB" id="A0A222W188"/>
<gene>
    <name evidence="6" type="ORF">SAMN05421630_115111</name>
</gene>
<evidence type="ECO:0000256" key="4">
    <source>
        <dbReference type="ARBA" id="ARBA00022989"/>
    </source>
</evidence>
<evidence type="ECO:0000313" key="7">
    <source>
        <dbReference type="Proteomes" id="UP000199494"/>
    </source>
</evidence>
<keyword evidence="7" id="KW-1185">Reference proteome</keyword>
<evidence type="ECO:0000256" key="5">
    <source>
        <dbReference type="ARBA" id="ARBA00023136"/>
    </source>
</evidence>
<dbReference type="InterPro" id="IPR051539">
    <property type="entry name" value="T4SS-coupling_protein"/>
</dbReference>
<keyword evidence="2" id="KW-1003">Cell membrane</keyword>
<dbReference type="Proteomes" id="UP000199494">
    <property type="component" value="Unassembled WGS sequence"/>
</dbReference>
<evidence type="ECO:0000313" key="6">
    <source>
        <dbReference type="EMBL" id="SDD97365.1"/>
    </source>
</evidence>
<protein>
    <submittedName>
        <fullName evidence="6">Type IV secretory pathway, VirD4 component, TraG/TraD family ATPase</fullName>
    </submittedName>
</protein>
<keyword evidence="4" id="KW-1133">Transmembrane helix</keyword>
<dbReference type="PANTHER" id="PTHR37937:SF1">
    <property type="entry name" value="CONJUGATIVE TRANSFER: DNA TRANSPORT"/>
    <property type="match status" value="1"/>
</dbReference>
<dbReference type="Gene3D" id="3.40.50.300">
    <property type="entry name" value="P-loop containing nucleotide triphosphate hydrolases"/>
    <property type="match status" value="1"/>
</dbReference>
<evidence type="ECO:0000256" key="3">
    <source>
        <dbReference type="ARBA" id="ARBA00022692"/>
    </source>
</evidence>
<dbReference type="Pfam" id="PF12696">
    <property type="entry name" value="TraG-D_C"/>
    <property type="match status" value="1"/>
</dbReference>
<dbReference type="InterPro" id="IPR027417">
    <property type="entry name" value="P-loop_NTPase"/>
</dbReference>
<dbReference type="RefSeq" id="WP_091810682.1">
    <property type="nucleotide sequence ID" value="NZ_CP016354.1"/>
</dbReference>
<proteinExistence type="predicted"/>
<dbReference type="SUPFAM" id="SSF52540">
    <property type="entry name" value="P-loop containing nucleoside triphosphate hydrolases"/>
    <property type="match status" value="1"/>
</dbReference>
<dbReference type="InterPro" id="IPR032689">
    <property type="entry name" value="TraG-D_C"/>
</dbReference>
<dbReference type="GO" id="GO:0005886">
    <property type="term" value="C:plasma membrane"/>
    <property type="evidence" value="ECO:0007669"/>
    <property type="project" value="UniProtKB-SubCell"/>
</dbReference>
<keyword evidence="5" id="KW-0472">Membrane</keyword>